<keyword evidence="3" id="KW-1185">Reference proteome</keyword>
<dbReference type="Proteomes" id="UP000282076">
    <property type="component" value="Unassembled WGS sequence"/>
</dbReference>
<evidence type="ECO:0000313" key="2">
    <source>
        <dbReference type="EMBL" id="RKP58102.1"/>
    </source>
</evidence>
<dbReference type="AlphaFoldDB" id="A0A494Y653"/>
<gene>
    <name evidence="2" type="ORF">D7Z26_00940</name>
</gene>
<name>A0A494Y653_9BACL</name>
<comment type="caution">
    <text evidence="2">The sequence shown here is derived from an EMBL/GenBank/DDBJ whole genome shotgun (WGS) entry which is preliminary data.</text>
</comment>
<sequence length="162" mass="18142">MNLNKSYSKCLKPLETHTIHCEGGHTMKKIIYFMSLIVVLIVIWRQIGETQAASLPSSTELAQDDFRIIVQSVSSDNSPMQQMSFDIIVANADGVPVPSDKVQMQIKMPKMLCGIFPATIREIRQGTYEATVVPVMKGRWEAEASVRIGNEQYTVRHPFAVS</sequence>
<organism evidence="2 3">
    <name type="scientific">Cohnella endophytica</name>
    <dbReference type="NCBI Taxonomy" id="2419778"/>
    <lineage>
        <taxon>Bacteria</taxon>
        <taxon>Bacillati</taxon>
        <taxon>Bacillota</taxon>
        <taxon>Bacilli</taxon>
        <taxon>Bacillales</taxon>
        <taxon>Paenibacillaceae</taxon>
        <taxon>Cohnella</taxon>
    </lineage>
</organism>
<feature type="transmembrane region" description="Helical" evidence="1">
    <location>
        <begin position="30"/>
        <end position="47"/>
    </location>
</feature>
<keyword evidence="1" id="KW-0812">Transmembrane</keyword>
<keyword evidence="1" id="KW-1133">Transmembrane helix</keyword>
<evidence type="ECO:0000313" key="3">
    <source>
        <dbReference type="Proteomes" id="UP000282076"/>
    </source>
</evidence>
<accession>A0A494Y653</accession>
<evidence type="ECO:0000256" key="1">
    <source>
        <dbReference type="SAM" id="Phobius"/>
    </source>
</evidence>
<dbReference type="EMBL" id="RBZM01000001">
    <property type="protein sequence ID" value="RKP58102.1"/>
    <property type="molecule type" value="Genomic_DNA"/>
</dbReference>
<proteinExistence type="predicted"/>
<keyword evidence="1" id="KW-0472">Membrane</keyword>
<reference evidence="2 3" key="1">
    <citation type="submission" date="2018-10" db="EMBL/GenBank/DDBJ databases">
        <title>Cohnella sp. M2MS4P-1, whole genome shotgun sequence.</title>
        <authorList>
            <person name="Tuo L."/>
        </authorList>
    </citation>
    <scope>NUCLEOTIDE SEQUENCE [LARGE SCALE GENOMIC DNA]</scope>
    <source>
        <strain evidence="2 3">M2MS4P-1</strain>
    </source>
</reference>
<protein>
    <submittedName>
        <fullName evidence="2">Uncharacterized protein</fullName>
    </submittedName>
</protein>